<dbReference type="Proteomes" id="UP000386575">
    <property type="component" value="Unassembled WGS sequence"/>
</dbReference>
<comment type="caution">
    <text evidence="4">The sequence shown here is derived from an EMBL/GenBank/DDBJ whole genome shotgun (WGS) entry which is preliminary data.</text>
</comment>
<dbReference type="NCBIfam" id="NF040974">
    <property type="entry name" value="RepABC_RepC"/>
    <property type="match status" value="1"/>
</dbReference>
<proteinExistence type="predicted"/>
<feature type="domain" description="Plasmid replication protein C C-terminal" evidence="3">
    <location>
        <begin position="314"/>
        <end position="414"/>
    </location>
</feature>
<feature type="domain" description="Plasmid replication protein C N-terminal" evidence="2">
    <location>
        <begin position="13"/>
        <end position="186"/>
    </location>
</feature>
<dbReference type="Pfam" id="PF03428">
    <property type="entry name" value="RP-C"/>
    <property type="match status" value="1"/>
</dbReference>
<evidence type="ECO:0000259" key="3">
    <source>
        <dbReference type="Pfam" id="PF11800"/>
    </source>
</evidence>
<dbReference type="SUPFAM" id="SSF46785">
    <property type="entry name" value="Winged helix' DNA-binding domain"/>
    <property type="match status" value="1"/>
</dbReference>
<dbReference type="RefSeq" id="WP_151046605.1">
    <property type="nucleotide sequence ID" value="NZ_VZUL01000003.1"/>
</dbReference>
<feature type="compositionally biased region" description="Basic and acidic residues" evidence="1">
    <location>
        <begin position="247"/>
        <end position="256"/>
    </location>
</feature>
<gene>
    <name evidence="4" type="ORF">F4V91_27160</name>
</gene>
<feature type="compositionally biased region" description="Basic and acidic residues" evidence="1">
    <location>
        <begin position="263"/>
        <end position="275"/>
    </location>
</feature>
<dbReference type="InterPro" id="IPR036390">
    <property type="entry name" value="WH_DNA-bd_sf"/>
</dbReference>
<dbReference type="InterPro" id="IPR005090">
    <property type="entry name" value="RepC_N"/>
</dbReference>
<dbReference type="InterPro" id="IPR047611">
    <property type="entry name" value="RepABC_RepC"/>
</dbReference>
<evidence type="ECO:0000313" key="4">
    <source>
        <dbReference type="EMBL" id="KAB1083257.1"/>
    </source>
</evidence>
<dbReference type="AlphaFoldDB" id="A0A6A1TJW1"/>
<dbReference type="EMBL" id="VZUL01000003">
    <property type="protein sequence ID" value="KAB1083257.1"/>
    <property type="molecule type" value="Genomic_DNA"/>
</dbReference>
<dbReference type="Pfam" id="PF11800">
    <property type="entry name" value="RP-C_C"/>
    <property type="match status" value="1"/>
</dbReference>
<reference evidence="4 5" key="1">
    <citation type="submission" date="2019-09" db="EMBL/GenBank/DDBJ databases">
        <title>Genome sequencing of Ng87 strain.</title>
        <authorList>
            <person name="Karasev E.S."/>
            <person name="Andronov E."/>
        </authorList>
    </citation>
    <scope>NUCLEOTIDE SEQUENCE [LARGE SCALE GENOMIC DNA]</scope>
    <source>
        <strain evidence="4 5">Ng87</strain>
    </source>
</reference>
<accession>A0A6A1TJW1</accession>
<evidence type="ECO:0000256" key="1">
    <source>
        <dbReference type="SAM" id="MobiDB-lite"/>
    </source>
</evidence>
<evidence type="ECO:0000313" key="5">
    <source>
        <dbReference type="Proteomes" id="UP000386575"/>
    </source>
</evidence>
<organism evidence="4 5">
    <name type="scientific">Neorhizobium galegae</name>
    <name type="common">Rhizobium galegae</name>
    <dbReference type="NCBI Taxonomy" id="399"/>
    <lineage>
        <taxon>Bacteria</taxon>
        <taxon>Pseudomonadati</taxon>
        <taxon>Pseudomonadota</taxon>
        <taxon>Alphaproteobacteria</taxon>
        <taxon>Hyphomicrobiales</taxon>
        <taxon>Rhizobiaceae</taxon>
        <taxon>Rhizobium/Agrobacterium group</taxon>
        <taxon>Neorhizobium</taxon>
    </lineage>
</organism>
<dbReference type="NCBIfam" id="NF010396">
    <property type="entry name" value="PRK13824.1"/>
    <property type="match status" value="1"/>
</dbReference>
<evidence type="ECO:0000259" key="2">
    <source>
        <dbReference type="Pfam" id="PF03428"/>
    </source>
</evidence>
<protein>
    <submittedName>
        <fullName evidence="4">Replication initiation protein RepC</fullName>
    </submittedName>
</protein>
<dbReference type="InterPro" id="IPR021760">
    <property type="entry name" value="RepC_C"/>
</dbReference>
<feature type="region of interest" description="Disordered" evidence="1">
    <location>
        <begin position="247"/>
        <end position="298"/>
    </location>
</feature>
<sequence length="424" mass="46693">MENRYVTTPFGRRAMSLGMLASQQLAEKIEPGTSRNKWKLFRAVCEARPSLGVTDRALTVLDALLTFYPDDEISEARGLVVFPSNAQLSLRARGMTAATLRRHLAVLIEAGLILRKDSPNGKRYARRSRAGEINEAFGFSLAPLLARAVEIESLAAQVIAERELLRITRDRLTVCRRDVAKLITAASQDGVPGDWGAILDIFRTLVARIPRVATVKNLSPILEDMATLRSKIVNLLEMWIKTEKIDASESQIERHKQNSKLKYNNESEPRLEMKRAAPSSDDPEPLSEPAESRQNRQIPTHTEATAVKSLQSFPLGLVLQSCPQIADYGPGGRIDNWRDLMAAAVVVRTMLGITSSAYEEACTAMGRENAATVLACILERGEQISSAGGYLRDLTRRTEKGEFAVGPMLMALARAGVRRGKLAA</sequence>
<name>A0A6A1TJW1_NEOGA</name>